<keyword evidence="1" id="KW-1133">Transmembrane helix</keyword>
<organism evidence="2 3">
    <name type="scientific">Bifiguratus adelaidae</name>
    <dbReference type="NCBI Taxonomy" id="1938954"/>
    <lineage>
        <taxon>Eukaryota</taxon>
        <taxon>Fungi</taxon>
        <taxon>Fungi incertae sedis</taxon>
        <taxon>Mucoromycota</taxon>
        <taxon>Mucoromycotina</taxon>
        <taxon>Endogonomycetes</taxon>
        <taxon>Endogonales</taxon>
        <taxon>Endogonales incertae sedis</taxon>
        <taxon>Bifiguratus</taxon>
    </lineage>
</organism>
<evidence type="ECO:0008006" key="4">
    <source>
        <dbReference type="Google" id="ProtNLM"/>
    </source>
</evidence>
<evidence type="ECO:0000256" key="1">
    <source>
        <dbReference type="SAM" id="Phobius"/>
    </source>
</evidence>
<keyword evidence="1" id="KW-0812">Transmembrane</keyword>
<name>A0A261Y8S6_9FUNG</name>
<proteinExistence type="predicted"/>
<dbReference type="PANTHER" id="PTHR36050:SF1">
    <property type="entry name" value="O-FUCOSYLTRANSFERASE 30"/>
    <property type="match status" value="1"/>
</dbReference>
<evidence type="ECO:0000313" key="2">
    <source>
        <dbReference type="EMBL" id="OZJ06884.1"/>
    </source>
</evidence>
<dbReference type="Proteomes" id="UP000242875">
    <property type="component" value="Unassembled WGS sequence"/>
</dbReference>
<dbReference type="OrthoDB" id="1882547at2759"/>
<reference evidence="2 3" key="1">
    <citation type="journal article" date="2017" name="Mycologia">
        <title>Bifiguratus adelaidae, gen. et sp. nov., a new member of Mucoromycotina in endophytic and soil-dwelling habitats.</title>
        <authorList>
            <person name="Torres-Cruz T.J."/>
            <person name="Billingsley Tobias T.L."/>
            <person name="Almatruk M."/>
            <person name="Hesse C."/>
            <person name="Kuske C.R."/>
            <person name="Desiro A."/>
            <person name="Benucci G.M."/>
            <person name="Bonito G."/>
            <person name="Stajich J.E."/>
            <person name="Dunlap C."/>
            <person name="Arnold A.E."/>
            <person name="Porras-Alfaro A."/>
        </authorList>
    </citation>
    <scope>NUCLEOTIDE SEQUENCE [LARGE SCALE GENOMIC DNA]</scope>
    <source>
        <strain evidence="2 3">AZ0501</strain>
    </source>
</reference>
<keyword evidence="1" id="KW-0472">Membrane</keyword>
<keyword evidence="3" id="KW-1185">Reference proteome</keyword>
<evidence type="ECO:0000313" key="3">
    <source>
        <dbReference type="Proteomes" id="UP000242875"/>
    </source>
</evidence>
<dbReference type="PANTHER" id="PTHR36050">
    <property type="entry name" value="O-FUCOSYLTRANSFERASE 30"/>
    <property type="match status" value="1"/>
</dbReference>
<protein>
    <recommendedName>
        <fullName evidence="4">O-fucosyltransferase family protein</fullName>
    </recommendedName>
</protein>
<comment type="caution">
    <text evidence="2">The sequence shown here is derived from an EMBL/GenBank/DDBJ whole genome shotgun (WGS) entry which is preliminary data.</text>
</comment>
<accession>A0A261Y8S6</accession>
<feature type="transmembrane region" description="Helical" evidence="1">
    <location>
        <begin position="29"/>
        <end position="51"/>
    </location>
</feature>
<dbReference type="EMBL" id="MVBO01000001">
    <property type="protein sequence ID" value="OZJ06884.1"/>
    <property type="molecule type" value="Genomic_DNA"/>
</dbReference>
<dbReference type="Gene3D" id="3.40.50.11350">
    <property type="match status" value="1"/>
</dbReference>
<sequence length="482" mass="55897">MELLASEHAKPITHGVQTTLGFAFRKRRLFVFLLAFTALLAYLQVTIHITVNTDDIIRSHIEEFALHNPVDDDGLHFLQGEKFLTYTPHSGLSNQRIELENALLLAIYLNRTLLIPPAFLGKMPSWQPRGNLRSILDITTAEREWALTCDQGDGQPTVVNNVRTIKNCRWHYLFAKNSLVVPWTVLHNFTNLTPYVRMRQRPDMSVAGMKRALNLSDEDIFFPRDRHMYDWVLYDDEHRPKKQRQYQNHINLHHFQSVPHKLLHLGGIFGTNRVHHDLPKHKYMHKLIERTMMYSNPILDETVREIVKFLGGQASYYAIHVRTEDAQFATLRERNLRSIITDLQQAFPRYSHRKHSQKTLDECLKDDDSIIYIATDNPRPRSDPNLRELFASFPCIITFADIPSHLLSSLHSVPKDNHIPQASEDQYRFWIPIIDAMIAGNGNGFSGSQGSTFSKYINRMQSVWKDVGHSHHGLESLYHLTE</sequence>
<dbReference type="AlphaFoldDB" id="A0A261Y8S6"/>
<gene>
    <name evidence="2" type="ORF">BZG36_00237</name>
</gene>